<evidence type="ECO:0000256" key="9">
    <source>
        <dbReference type="ARBA" id="ARBA00049940"/>
    </source>
</evidence>
<comment type="activity regulation">
    <text evidence="10">Na(+) is not transported, but it plays an essential structural role and its presence is essential for fluoride channel function.</text>
</comment>
<dbReference type="Pfam" id="PF02537">
    <property type="entry name" value="CRCB"/>
    <property type="match status" value="1"/>
</dbReference>
<reference evidence="11 12" key="1">
    <citation type="submission" date="2023-11" db="EMBL/GenBank/DDBJ databases">
        <title>30 novel species of actinomycetes from the DSMZ collection.</title>
        <authorList>
            <person name="Nouioui I."/>
        </authorList>
    </citation>
    <scope>NUCLEOTIDE SEQUENCE [LARGE SCALE GENOMIC DNA]</scope>
    <source>
        <strain evidence="11 12">DSM 41524</strain>
    </source>
</reference>
<comment type="similarity">
    <text evidence="7 10">Belongs to the fluoride channel Fluc/FEX (TC 1.A.43) family.</text>
</comment>
<feature type="binding site" evidence="10">
    <location>
        <position position="73"/>
    </location>
    <ligand>
        <name>Na(+)</name>
        <dbReference type="ChEBI" id="CHEBI:29101"/>
        <note>structural</note>
    </ligand>
</feature>
<dbReference type="InterPro" id="IPR003691">
    <property type="entry name" value="FluC"/>
</dbReference>
<evidence type="ECO:0000313" key="11">
    <source>
        <dbReference type="EMBL" id="MEE4592183.1"/>
    </source>
</evidence>
<dbReference type="EMBL" id="JAZBJO010000004">
    <property type="protein sequence ID" value="MEE4592183.1"/>
    <property type="molecule type" value="Genomic_DNA"/>
</dbReference>
<dbReference type="PANTHER" id="PTHR28259">
    <property type="entry name" value="FLUORIDE EXPORT PROTEIN 1-RELATED"/>
    <property type="match status" value="1"/>
</dbReference>
<dbReference type="RefSeq" id="WP_330807641.1">
    <property type="nucleotide sequence ID" value="NZ_JAZBJO010000004.1"/>
</dbReference>
<evidence type="ECO:0000313" key="12">
    <source>
        <dbReference type="Proteomes" id="UP001354709"/>
    </source>
</evidence>
<accession>A0ABU7PSU4</accession>
<feature type="transmembrane region" description="Helical" evidence="10">
    <location>
        <begin position="32"/>
        <end position="53"/>
    </location>
</feature>
<keyword evidence="10" id="KW-0813">Transport</keyword>
<sequence length="124" mass="12848">MNWLLVITGGMVGAPLRYLTDRAVQTRHDSVFPWGTFLVNVVGCLVLGLLTGAAAEGAASQRLQLLLGTGLCGALTTYSTFSFETLRLAEEGARLFAVANVVLSLVVGVGAAFAGVGLAHAIWG</sequence>
<keyword evidence="5 10" id="KW-0472">Membrane</keyword>
<feature type="binding site" evidence="10">
    <location>
        <position position="76"/>
    </location>
    <ligand>
        <name>Na(+)</name>
        <dbReference type="ChEBI" id="CHEBI:29101"/>
        <note>structural</note>
    </ligand>
</feature>
<evidence type="ECO:0000256" key="2">
    <source>
        <dbReference type="ARBA" id="ARBA00022475"/>
    </source>
</evidence>
<keyword evidence="6 10" id="KW-0407">Ion channel</keyword>
<evidence type="ECO:0000256" key="7">
    <source>
        <dbReference type="ARBA" id="ARBA00035120"/>
    </source>
</evidence>
<dbReference type="Proteomes" id="UP001354709">
    <property type="component" value="Unassembled WGS sequence"/>
</dbReference>
<evidence type="ECO:0000256" key="8">
    <source>
        <dbReference type="ARBA" id="ARBA00035585"/>
    </source>
</evidence>
<keyword evidence="10" id="KW-0479">Metal-binding</keyword>
<proteinExistence type="inferred from homology"/>
<comment type="catalytic activity">
    <reaction evidence="8">
        <text>fluoride(in) = fluoride(out)</text>
        <dbReference type="Rhea" id="RHEA:76159"/>
        <dbReference type="ChEBI" id="CHEBI:17051"/>
    </reaction>
    <physiologicalReaction direction="left-to-right" evidence="8">
        <dbReference type="Rhea" id="RHEA:76160"/>
    </physiologicalReaction>
</comment>
<evidence type="ECO:0000256" key="5">
    <source>
        <dbReference type="ARBA" id="ARBA00023136"/>
    </source>
</evidence>
<evidence type="ECO:0000256" key="1">
    <source>
        <dbReference type="ARBA" id="ARBA00004651"/>
    </source>
</evidence>
<keyword evidence="2 10" id="KW-1003">Cell membrane</keyword>
<evidence type="ECO:0000256" key="6">
    <source>
        <dbReference type="ARBA" id="ARBA00023303"/>
    </source>
</evidence>
<evidence type="ECO:0000256" key="10">
    <source>
        <dbReference type="HAMAP-Rule" id="MF_00454"/>
    </source>
</evidence>
<dbReference type="NCBIfam" id="TIGR00494">
    <property type="entry name" value="crcB"/>
    <property type="match status" value="1"/>
</dbReference>
<name>A0ABU7PSU4_9ACTN</name>
<dbReference type="HAMAP" id="MF_00454">
    <property type="entry name" value="FluC"/>
    <property type="match status" value="1"/>
</dbReference>
<organism evidence="11 12">
    <name type="scientific">Streptomyces asiaticus subsp. ignotus</name>
    <dbReference type="NCBI Taxonomy" id="3098222"/>
    <lineage>
        <taxon>Bacteria</taxon>
        <taxon>Bacillati</taxon>
        <taxon>Actinomycetota</taxon>
        <taxon>Actinomycetes</taxon>
        <taxon>Kitasatosporales</taxon>
        <taxon>Streptomycetaceae</taxon>
        <taxon>Streptomyces</taxon>
        <taxon>Streptomyces violaceusniger group</taxon>
    </lineage>
</organism>
<feature type="transmembrane region" description="Helical" evidence="10">
    <location>
        <begin position="95"/>
        <end position="123"/>
    </location>
</feature>
<protein>
    <recommendedName>
        <fullName evidence="10">Fluoride-specific ion channel FluC</fullName>
    </recommendedName>
</protein>
<evidence type="ECO:0000256" key="3">
    <source>
        <dbReference type="ARBA" id="ARBA00022692"/>
    </source>
</evidence>
<keyword evidence="12" id="KW-1185">Reference proteome</keyword>
<dbReference type="PANTHER" id="PTHR28259:SF1">
    <property type="entry name" value="FLUORIDE EXPORT PROTEIN 1-RELATED"/>
    <property type="match status" value="1"/>
</dbReference>
<keyword evidence="3 10" id="KW-0812">Transmembrane</keyword>
<comment type="function">
    <text evidence="9 10">Fluoride-specific ion channel. Important for reducing fluoride concentration in the cell, thus reducing its toxicity.</text>
</comment>
<keyword evidence="10" id="KW-0406">Ion transport</keyword>
<keyword evidence="10" id="KW-0915">Sodium</keyword>
<keyword evidence="4 10" id="KW-1133">Transmembrane helix</keyword>
<evidence type="ECO:0000256" key="4">
    <source>
        <dbReference type="ARBA" id="ARBA00022989"/>
    </source>
</evidence>
<feature type="transmembrane region" description="Helical" evidence="10">
    <location>
        <begin position="65"/>
        <end position="83"/>
    </location>
</feature>
<gene>
    <name evidence="10 11" type="primary">crcB</name>
    <name evidence="10" type="synonym">fluC</name>
    <name evidence="11" type="ORF">V2J94_09810</name>
</gene>
<comment type="subcellular location">
    <subcellularLocation>
        <location evidence="1 10">Cell membrane</location>
        <topology evidence="1 10">Multi-pass membrane protein</topology>
    </subcellularLocation>
</comment>
<comment type="caution">
    <text evidence="11">The sequence shown here is derived from an EMBL/GenBank/DDBJ whole genome shotgun (WGS) entry which is preliminary data.</text>
</comment>